<sequence>MPRPGRFARTVPRRRAFGTAIRGFRRARRRALVAAVVATSGQILSVRETDPDIDIGGAEYNDEEVLDEYLRGHERGFRLGLRRGQELGYRRGASIGFAQGLRQAQEEAYNAGFRDGLDDAHEYQ</sequence>
<evidence type="ECO:0008006" key="3">
    <source>
        <dbReference type="Google" id="ProtNLM"/>
    </source>
</evidence>
<accession>A0A9W8R1D6</accession>
<evidence type="ECO:0000313" key="1">
    <source>
        <dbReference type="EMBL" id="KAJ4183617.1"/>
    </source>
</evidence>
<dbReference type="AlphaFoldDB" id="A0A9W8R1D6"/>
<protein>
    <recommendedName>
        <fullName evidence="3">Essential protein Yae1 N-terminal domain-containing protein</fullName>
    </recommendedName>
</protein>
<organism evidence="1 2">
    <name type="scientific">Fusarium falciforme</name>
    <dbReference type="NCBI Taxonomy" id="195108"/>
    <lineage>
        <taxon>Eukaryota</taxon>
        <taxon>Fungi</taxon>
        <taxon>Dikarya</taxon>
        <taxon>Ascomycota</taxon>
        <taxon>Pezizomycotina</taxon>
        <taxon>Sordariomycetes</taxon>
        <taxon>Hypocreomycetidae</taxon>
        <taxon>Hypocreales</taxon>
        <taxon>Nectriaceae</taxon>
        <taxon>Fusarium</taxon>
        <taxon>Fusarium solani species complex</taxon>
    </lineage>
</organism>
<gene>
    <name evidence="1" type="ORF">NW755_009651</name>
</gene>
<reference evidence="1" key="1">
    <citation type="submission" date="2022-09" db="EMBL/GenBank/DDBJ databases">
        <title>Fusarium specimens isolated from Avocado Roots.</title>
        <authorList>
            <person name="Stajich J."/>
            <person name="Roper C."/>
            <person name="Heimlech-Rivalta G."/>
        </authorList>
    </citation>
    <scope>NUCLEOTIDE SEQUENCE</scope>
    <source>
        <strain evidence="1">A02</strain>
    </source>
</reference>
<dbReference type="EMBL" id="JAOQAV010000029">
    <property type="protein sequence ID" value="KAJ4183617.1"/>
    <property type="molecule type" value="Genomic_DNA"/>
</dbReference>
<proteinExistence type="predicted"/>
<dbReference type="OrthoDB" id="5106024at2759"/>
<dbReference type="Proteomes" id="UP001152087">
    <property type="component" value="Unassembled WGS sequence"/>
</dbReference>
<keyword evidence="2" id="KW-1185">Reference proteome</keyword>
<comment type="caution">
    <text evidence="1">The sequence shown here is derived from an EMBL/GenBank/DDBJ whole genome shotgun (WGS) entry which is preliminary data.</text>
</comment>
<name>A0A9W8R1D6_9HYPO</name>
<evidence type="ECO:0000313" key="2">
    <source>
        <dbReference type="Proteomes" id="UP001152087"/>
    </source>
</evidence>